<evidence type="ECO:0000256" key="1">
    <source>
        <dbReference type="ARBA" id="ARBA00010134"/>
    </source>
</evidence>
<dbReference type="Pfam" id="PF00656">
    <property type="entry name" value="Peptidase_C14"/>
    <property type="match status" value="1"/>
</dbReference>
<evidence type="ECO:0000256" key="2">
    <source>
        <dbReference type="ARBA" id="ARBA00022670"/>
    </source>
</evidence>
<dbReference type="PANTHER" id="PTHR47901">
    <property type="entry name" value="CASPASE RECRUITMENT DOMAIN-CONTAINING PROTEIN 18"/>
    <property type="match status" value="1"/>
</dbReference>
<dbReference type="PROSITE" id="PS50207">
    <property type="entry name" value="CASPASE_P10"/>
    <property type="match status" value="1"/>
</dbReference>
<evidence type="ECO:0000256" key="7">
    <source>
        <dbReference type="SAM" id="MobiDB-lite"/>
    </source>
</evidence>
<evidence type="ECO:0000256" key="6">
    <source>
        <dbReference type="SAM" id="Coils"/>
    </source>
</evidence>
<keyword evidence="6" id="KW-0175">Coiled coil</keyword>
<feature type="non-terminal residue" evidence="10">
    <location>
        <position position="1"/>
    </location>
</feature>
<gene>
    <name evidence="10" type="ORF">GSLYS_00007396001</name>
</gene>
<organism evidence="10 11">
    <name type="scientific">Lymnaea stagnalis</name>
    <name type="common">Great pond snail</name>
    <name type="synonym">Helix stagnalis</name>
    <dbReference type="NCBI Taxonomy" id="6523"/>
    <lineage>
        <taxon>Eukaryota</taxon>
        <taxon>Metazoa</taxon>
        <taxon>Spiralia</taxon>
        <taxon>Lophotrochozoa</taxon>
        <taxon>Mollusca</taxon>
        <taxon>Gastropoda</taxon>
        <taxon>Heterobranchia</taxon>
        <taxon>Euthyneura</taxon>
        <taxon>Panpulmonata</taxon>
        <taxon>Hygrophila</taxon>
        <taxon>Lymnaeoidea</taxon>
        <taxon>Lymnaeidae</taxon>
        <taxon>Lymnaea</taxon>
    </lineage>
</organism>
<comment type="caution">
    <text evidence="10">The sequence shown here is derived from an EMBL/GenBank/DDBJ whole genome shotgun (WGS) entry which is preliminary data.</text>
</comment>
<accession>A0AAV2HMN6</accession>
<protein>
    <recommendedName>
        <fullName evidence="12">Caspase family p20 domain-containing protein</fullName>
    </recommendedName>
</protein>
<dbReference type="SMART" id="SM00115">
    <property type="entry name" value="CASc"/>
    <property type="match status" value="1"/>
</dbReference>
<dbReference type="EMBL" id="CAXITT010000143">
    <property type="protein sequence ID" value="CAL1533405.1"/>
    <property type="molecule type" value="Genomic_DNA"/>
</dbReference>
<evidence type="ECO:0000259" key="9">
    <source>
        <dbReference type="PROSITE" id="PS50208"/>
    </source>
</evidence>
<evidence type="ECO:0000313" key="10">
    <source>
        <dbReference type="EMBL" id="CAL1533405.1"/>
    </source>
</evidence>
<comment type="similarity">
    <text evidence="1 5">Belongs to the peptidase C14A family.</text>
</comment>
<sequence length="453" mass="51715">SSPTATGLKGISYTVCTNCVIHYNLIRMAQDKTHVELPKTWPIVDALKSDEVTFVDEQDKSFLQNFENSKSENSRVYPMKHTVRGNVLVINNETFVQLKKRKGTEKDSQKIRAVFSQLGFNVIVYNNLTCGEMQRHLMRESKQDYSNHDCFILFIMSHGGKGVVFGTDGNITEKSNSLSISFIKTLFSENTSLLGKPKLFFIQACQGNNKDLGQTMDGVPSTVSQFNMIASTNHFEQSDSPHSDPVQTSDDMSDGEETDGPTSSKADVFVSTATVEDFVSWRHAEQGSWYIQAIGFVFRKFACKEHLTDLMLMVQDLVSKAETEEHFKQVSQKQDTLRKKLFFFPFFHKPYGEVTYRYQLKQKQTQTDEERSPSICLKLVTLKEHCDHEQFSKTSMEKELENLGRECEQEKEQRNTIEKKLKSRDEKIDSLAKSLQSEKASKQTLEDCLGIII</sequence>
<dbReference type="InterPro" id="IPR001309">
    <property type="entry name" value="Pept_C14_p20"/>
</dbReference>
<dbReference type="InterPro" id="IPR002138">
    <property type="entry name" value="Pept_C14_p10"/>
</dbReference>
<dbReference type="CDD" id="cd00032">
    <property type="entry name" value="CASc"/>
    <property type="match status" value="1"/>
</dbReference>
<evidence type="ECO:0000259" key="8">
    <source>
        <dbReference type="PROSITE" id="PS50207"/>
    </source>
</evidence>
<name>A0AAV2HMN6_LYMST</name>
<dbReference type="InterPro" id="IPR015917">
    <property type="entry name" value="Pept_C14A"/>
</dbReference>
<keyword evidence="11" id="KW-1185">Reference proteome</keyword>
<dbReference type="SUPFAM" id="SSF52129">
    <property type="entry name" value="Caspase-like"/>
    <property type="match status" value="1"/>
</dbReference>
<dbReference type="PROSITE" id="PS50208">
    <property type="entry name" value="CASPASE_P20"/>
    <property type="match status" value="1"/>
</dbReference>
<evidence type="ECO:0008006" key="12">
    <source>
        <dbReference type="Google" id="ProtNLM"/>
    </source>
</evidence>
<keyword evidence="3" id="KW-0053">Apoptosis</keyword>
<dbReference type="AlphaFoldDB" id="A0AAV2HMN6"/>
<dbReference type="PRINTS" id="PR00376">
    <property type="entry name" value="IL1BCENZYME"/>
</dbReference>
<evidence type="ECO:0000256" key="3">
    <source>
        <dbReference type="ARBA" id="ARBA00022703"/>
    </source>
</evidence>
<dbReference type="InterPro" id="IPR033139">
    <property type="entry name" value="Caspase_cys_AS"/>
</dbReference>
<keyword evidence="4" id="KW-0378">Hydrolase</keyword>
<proteinExistence type="inferred from homology"/>
<dbReference type="Gene3D" id="3.40.50.1460">
    <property type="match status" value="1"/>
</dbReference>
<reference evidence="10 11" key="1">
    <citation type="submission" date="2024-04" db="EMBL/GenBank/DDBJ databases">
        <authorList>
            <consortium name="Genoscope - CEA"/>
            <person name="William W."/>
        </authorList>
    </citation>
    <scope>NUCLEOTIDE SEQUENCE [LARGE SCALE GENOMIC DNA]</scope>
</reference>
<dbReference type="Proteomes" id="UP001497497">
    <property type="component" value="Unassembled WGS sequence"/>
</dbReference>
<dbReference type="PROSITE" id="PS01122">
    <property type="entry name" value="CASPASE_CYS"/>
    <property type="match status" value="1"/>
</dbReference>
<dbReference type="InterPro" id="IPR002398">
    <property type="entry name" value="Pept_C14"/>
</dbReference>
<feature type="coiled-coil region" evidence="6">
    <location>
        <begin position="393"/>
        <end position="427"/>
    </location>
</feature>
<feature type="domain" description="Caspase family p20" evidence="9">
    <location>
        <begin position="83"/>
        <end position="209"/>
    </location>
</feature>
<feature type="region of interest" description="Disordered" evidence="7">
    <location>
        <begin position="234"/>
        <end position="266"/>
    </location>
</feature>
<feature type="domain" description="Caspase family p10" evidence="8">
    <location>
        <begin position="264"/>
        <end position="345"/>
    </location>
</feature>
<keyword evidence="2" id="KW-0645">Protease</keyword>
<dbReference type="InterPro" id="IPR011600">
    <property type="entry name" value="Pept_C14_caspase"/>
</dbReference>
<evidence type="ECO:0000256" key="5">
    <source>
        <dbReference type="RuleBase" id="RU003971"/>
    </source>
</evidence>
<dbReference type="GO" id="GO:0004197">
    <property type="term" value="F:cysteine-type endopeptidase activity"/>
    <property type="evidence" value="ECO:0007669"/>
    <property type="project" value="InterPro"/>
</dbReference>
<dbReference type="InterPro" id="IPR029030">
    <property type="entry name" value="Caspase-like_dom_sf"/>
</dbReference>
<evidence type="ECO:0000313" key="11">
    <source>
        <dbReference type="Proteomes" id="UP001497497"/>
    </source>
</evidence>
<evidence type="ECO:0000256" key="4">
    <source>
        <dbReference type="ARBA" id="ARBA00022801"/>
    </source>
</evidence>
<dbReference type="GO" id="GO:0006508">
    <property type="term" value="P:proteolysis"/>
    <property type="evidence" value="ECO:0007669"/>
    <property type="project" value="UniProtKB-KW"/>
</dbReference>
<dbReference type="PANTHER" id="PTHR47901:SF8">
    <property type="entry name" value="CASPASE-3"/>
    <property type="match status" value="1"/>
</dbReference>
<dbReference type="GO" id="GO:0006915">
    <property type="term" value="P:apoptotic process"/>
    <property type="evidence" value="ECO:0007669"/>
    <property type="project" value="UniProtKB-KW"/>
</dbReference>